<dbReference type="Proteomes" id="UP001141806">
    <property type="component" value="Unassembled WGS sequence"/>
</dbReference>
<dbReference type="AlphaFoldDB" id="A0A9Q0GXD2"/>
<evidence type="ECO:0000313" key="2">
    <source>
        <dbReference type="Proteomes" id="UP001141806"/>
    </source>
</evidence>
<name>A0A9Q0GXD2_9MAGN</name>
<protein>
    <submittedName>
        <fullName evidence="1">Uncharacterized protein</fullName>
    </submittedName>
</protein>
<organism evidence="1 2">
    <name type="scientific">Protea cynaroides</name>
    <dbReference type="NCBI Taxonomy" id="273540"/>
    <lineage>
        <taxon>Eukaryota</taxon>
        <taxon>Viridiplantae</taxon>
        <taxon>Streptophyta</taxon>
        <taxon>Embryophyta</taxon>
        <taxon>Tracheophyta</taxon>
        <taxon>Spermatophyta</taxon>
        <taxon>Magnoliopsida</taxon>
        <taxon>Proteales</taxon>
        <taxon>Proteaceae</taxon>
        <taxon>Protea</taxon>
    </lineage>
</organism>
<dbReference type="EMBL" id="JAMYWD010000011">
    <property type="protein sequence ID" value="KAJ4954791.1"/>
    <property type="molecule type" value="Genomic_DNA"/>
</dbReference>
<sequence length="177" mass="19059">MTLLRRPEDMRRKVLPVTDRILSGFVDLPLLEGEEMVRSDLNEENSEKDSVMELEPSNLGCCFRGGGIPITCSLSTSIPSPSNLTQHPFNLGVVSSVSRLGRQPLFAFSDLPLGATFEPPAFHAVIGHGSPTTCRGFDGDGNHVAGVTVSGRVSDHGVTVDQCRDEIPPSCWMLPIG</sequence>
<keyword evidence="2" id="KW-1185">Reference proteome</keyword>
<comment type="caution">
    <text evidence="1">The sequence shown here is derived from an EMBL/GenBank/DDBJ whole genome shotgun (WGS) entry which is preliminary data.</text>
</comment>
<evidence type="ECO:0000313" key="1">
    <source>
        <dbReference type="EMBL" id="KAJ4954791.1"/>
    </source>
</evidence>
<gene>
    <name evidence="1" type="ORF">NE237_011574</name>
</gene>
<proteinExistence type="predicted"/>
<accession>A0A9Q0GXD2</accession>
<reference evidence="1" key="1">
    <citation type="journal article" date="2023" name="Plant J.">
        <title>The genome of the king protea, Protea cynaroides.</title>
        <authorList>
            <person name="Chang J."/>
            <person name="Duong T.A."/>
            <person name="Schoeman C."/>
            <person name="Ma X."/>
            <person name="Roodt D."/>
            <person name="Barker N."/>
            <person name="Li Z."/>
            <person name="Van de Peer Y."/>
            <person name="Mizrachi E."/>
        </authorList>
    </citation>
    <scope>NUCLEOTIDE SEQUENCE</scope>
    <source>
        <tissue evidence="1">Young leaves</tissue>
    </source>
</reference>